<evidence type="ECO:0000313" key="3">
    <source>
        <dbReference type="Proteomes" id="UP000824116"/>
    </source>
</evidence>
<evidence type="ECO:0000313" key="2">
    <source>
        <dbReference type="EMBL" id="HIZ75060.1"/>
    </source>
</evidence>
<dbReference type="AlphaFoldDB" id="A0A9D2G9R7"/>
<comment type="caution">
    <text evidence="2">The sequence shown here is derived from an EMBL/GenBank/DDBJ whole genome shotgun (WGS) entry which is preliminary data.</text>
</comment>
<reference evidence="2" key="2">
    <citation type="submission" date="2021-04" db="EMBL/GenBank/DDBJ databases">
        <authorList>
            <person name="Gilroy R."/>
        </authorList>
    </citation>
    <scope>NUCLEOTIDE SEQUENCE</scope>
    <source>
        <strain evidence="2">CHK196-3914</strain>
    </source>
</reference>
<protein>
    <submittedName>
        <fullName evidence="2">Uncharacterized protein</fullName>
    </submittedName>
</protein>
<feature type="transmembrane region" description="Helical" evidence="1">
    <location>
        <begin position="68"/>
        <end position="85"/>
    </location>
</feature>
<feature type="transmembrane region" description="Helical" evidence="1">
    <location>
        <begin position="23"/>
        <end position="39"/>
    </location>
</feature>
<organism evidence="2 3">
    <name type="scientific">Candidatus Mediterraneibacter stercoravium</name>
    <dbReference type="NCBI Taxonomy" id="2838685"/>
    <lineage>
        <taxon>Bacteria</taxon>
        <taxon>Bacillati</taxon>
        <taxon>Bacillota</taxon>
        <taxon>Clostridia</taxon>
        <taxon>Lachnospirales</taxon>
        <taxon>Lachnospiraceae</taxon>
        <taxon>Mediterraneibacter</taxon>
    </lineage>
</organism>
<keyword evidence="1" id="KW-0812">Transmembrane</keyword>
<feature type="transmembrane region" description="Helical" evidence="1">
    <location>
        <begin position="91"/>
        <end position="110"/>
    </location>
</feature>
<reference evidence="2" key="1">
    <citation type="journal article" date="2021" name="PeerJ">
        <title>Extensive microbial diversity within the chicken gut microbiome revealed by metagenomics and culture.</title>
        <authorList>
            <person name="Gilroy R."/>
            <person name="Ravi A."/>
            <person name="Getino M."/>
            <person name="Pursley I."/>
            <person name="Horton D.L."/>
            <person name="Alikhan N.F."/>
            <person name="Baker D."/>
            <person name="Gharbi K."/>
            <person name="Hall N."/>
            <person name="Watson M."/>
            <person name="Adriaenssens E.M."/>
            <person name="Foster-Nyarko E."/>
            <person name="Jarju S."/>
            <person name="Secka A."/>
            <person name="Antonio M."/>
            <person name="Oren A."/>
            <person name="Chaudhuri R.R."/>
            <person name="La Ragione R."/>
            <person name="Hildebrand F."/>
            <person name="Pallen M.J."/>
        </authorList>
    </citation>
    <scope>NUCLEOTIDE SEQUENCE</scope>
    <source>
        <strain evidence="2">CHK196-3914</strain>
    </source>
</reference>
<dbReference type="Proteomes" id="UP000824116">
    <property type="component" value="Unassembled WGS sequence"/>
</dbReference>
<gene>
    <name evidence="2" type="ORF">H9723_07455</name>
</gene>
<keyword evidence="1" id="KW-1133">Transmembrane helix</keyword>
<feature type="transmembrane region" description="Helical" evidence="1">
    <location>
        <begin position="131"/>
        <end position="147"/>
    </location>
</feature>
<proteinExistence type="predicted"/>
<feature type="transmembrane region" description="Helical" evidence="1">
    <location>
        <begin position="333"/>
        <end position="356"/>
    </location>
</feature>
<sequence>MIIYLFQSLISLAALWYYRDNRIRYLTITTVAYFMLYFATGDFDISLSLYFGFLIIGAGLPRNIEMSSLFLLLWLVVYTIVGVVFQDLFATATALITRFGYIIIFLFMLLDKKTDSLWKADTEDYRFIVRAGLITELAIVALVWMRTGIGSRVVAGNQPIGAGIVIGLTAVIGWCYLRKMFTAAETAVYSLISVVVTVLSGTRGYMVIIALPLAVVMLAYLLDLPEKGKNALIRIGVCCLVAAAAIICLFVIDRGETFIQVLRLDEGLGYRENENFFVKEIMRRAPWYNQLFGFGFGGNASHVSGFLDVVQQASWNREFMFPRLLTRTIFHNYWYTVLFKTGILGMFMIILFYGLMLRKIFCVKGQSWEKWMLGMMVTGNIVSLTFHITATCSIFEMLLVAFFIRQLENEQIEIRERKKCEERVSQYGTFRKFC</sequence>
<name>A0A9D2G9R7_9FIRM</name>
<evidence type="ECO:0000256" key="1">
    <source>
        <dbReference type="SAM" id="Phobius"/>
    </source>
</evidence>
<accession>A0A9D2G9R7</accession>
<feature type="transmembrane region" description="Helical" evidence="1">
    <location>
        <begin position="205"/>
        <end position="224"/>
    </location>
</feature>
<feature type="transmembrane region" description="Helical" evidence="1">
    <location>
        <begin position="45"/>
        <end position="61"/>
    </location>
</feature>
<dbReference type="EMBL" id="DXAY01000176">
    <property type="protein sequence ID" value="HIZ75060.1"/>
    <property type="molecule type" value="Genomic_DNA"/>
</dbReference>
<feature type="transmembrane region" description="Helical" evidence="1">
    <location>
        <begin position="377"/>
        <end position="404"/>
    </location>
</feature>
<feature type="transmembrane region" description="Helical" evidence="1">
    <location>
        <begin position="159"/>
        <end position="177"/>
    </location>
</feature>
<keyword evidence="1" id="KW-0472">Membrane</keyword>
<feature type="transmembrane region" description="Helical" evidence="1">
    <location>
        <begin position="231"/>
        <end position="252"/>
    </location>
</feature>